<comment type="similarity">
    <text evidence="2">Belongs to the WD repeat EDC4 family.</text>
</comment>
<evidence type="ECO:0000256" key="4">
    <source>
        <dbReference type="ARBA" id="ARBA00022574"/>
    </source>
</evidence>
<sequence>MSTGSGEDGRLADKDQGSSGFESLLAQLRRKSDQDTSSASIQHPHDLLSHFGGASMQQQQQQQHRSPVESYYGHQQLQPPQPTDSPSNAPPSYANNLPSHFAPSLNGLPAAPTPPVGGSFPNAQFPPSLLGSIGSGRPTGDRGAPSSHLLSLLKFSGHSSSANSTVSNNGSNIGSSSNLAQPPMVPLHGNTNTGTASANNSINGGSGHHHLDVDSEPESQLQHSSAAVAASIIHAPAPAPSDPTGLLAALIQGTLKDEPPKPEPATEQASLWQSTSQSNETQQYLLNLLNRPKPSQSGESFDNSEPAVQQDSSPAHHQHQYQTQTQHQHQHQHEHHHQHDSQLEHQHRPEYTHYNEAGDSSTGSPATLTMPQTTDVFDYQIKDTGADSDVPGSVATLFSHNNPFDGLGASPSIGHPHTPKSSTGPGSVHSPAQSATSVPKTVQILRKPASLAGRSSKPSSANPSPAVSPNLTKGRHEPPTSHTSHTSHQVVHPIVVEVSPREEDEYEGEGEGAGEVAVATALSEEGLDSDFKNDYADEEPARESATQSGDDSKEDSELNQHNVVQQEISMDLEDMANAKTEEEFQAAAQAAGRALKHELERDDTHSALEQNLSPDVAKAVREIVDEAVQGGVADSWESADAEGDETPVAEEQAVSVKVFNFPMKPWISIEVQDDDRESRPVFRDESVLDIARLKKEFDQIDRNLVASSENYMVYGMSKAGGLRVIRQSDGRDAKLFTDTKDRIFNVAMSHNNDAEIAAPKESVIGTGISGTVYWVQIRDGDKDHLEYAHPELYGFALPPIMSHEGDTPGGVLKTRARTSTGHPEYFAVGRGKSINIVWPGFVMKNNLFQPGHDRVVDTEKLSKQCSLKINTGKAGKDFTFSQDDSVVVSLDKSGRVKFWDVRDLTAAHEDSDPASPMPAHTSMEVKEPLLTLTTTPEGEKAWPTSVLLLDKLRPYQKRCALRYMIVGMKQNHTLQLWDLALGKPVQEFNLPHSKESDAVCSVMYHPPTGMIVVGHPTRNSVYFLHLSAPKYAMKSMSQVEYIQRLNAGDSSIPQPESTAVISGLREYSLANRGALRSLDILQNPAANADGEDPTLFELYAMHSKGVSCIVVRQGELGWTKDNKVMDPVDAVLSGKVKIGKLKAPPQQPAPAPADVRLPEDTPAAHQQTPRVIATRTSARELFQDAPAVQDTPTRKPVGASITKMRSEPKDEDAVSNTMVPAGPSTDKTEKKGRKKKAATASNNTAGLVAAAAAGTAGASAATIASERSVPTPNGSAKSSTSTAEAFKSAGQPGSGPAKANGNDSKATLNVSQEVIQTRINTMEARICERVSSSVHVAFDDMRKYIDQQFRSRDTDFENKQRKLLDMVSNVLNDNTEQVLGKIVHKEFETAVLPTLRDDVARSIIDSLGSRMSSHVSSTLQKELQRTLPGHVTSSLRSQEVSRAISDKIVHAVASHVDSQLSKVVATELIPTISSISTQSAHTTTQDIHKKVSGRIGELEEYHAAQNAKIDTLLSLYDDAMMRWLQSNGKEEELFRHVLVNYPPDVVGSLQPLVLLSVGTTVTQDLDGPFLVPKLNWVEMVLLNFYQVANQLDDQTREITPSVLLHIRARLEQTQSRIAKVSMNDPSLKSISQMINIINRITIDDHNTRSDSTLAPTPTSNVPSARPYATMREPNRPVTMPKASMFMCL</sequence>
<feature type="compositionally biased region" description="Polar residues" evidence="6">
    <location>
        <begin position="1268"/>
        <end position="1283"/>
    </location>
</feature>
<feature type="region of interest" description="Disordered" evidence="6">
    <location>
        <begin position="1263"/>
        <end position="1305"/>
    </location>
</feature>
<feature type="compositionally biased region" description="Polar residues" evidence="6">
    <location>
        <begin position="419"/>
        <end position="440"/>
    </location>
</feature>
<dbReference type="FunFam" id="2.130.10.10:FF:000817">
    <property type="entry name" value="WGS project CABT00000000 data, contig 2.15"/>
    <property type="match status" value="1"/>
</dbReference>
<dbReference type="eggNOG" id="ENOG502T19D">
    <property type="taxonomic scope" value="Eukaryota"/>
</dbReference>
<feature type="compositionally biased region" description="Low complexity" evidence="6">
    <location>
        <begin position="189"/>
        <end position="201"/>
    </location>
</feature>
<feature type="compositionally biased region" description="Polar residues" evidence="6">
    <location>
        <begin position="293"/>
        <end position="315"/>
    </location>
</feature>
<feature type="compositionally biased region" description="Polar residues" evidence="6">
    <location>
        <begin position="267"/>
        <end position="285"/>
    </location>
</feature>
<feature type="compositionally biased region" description="Low complexity" evidence="6">
    <location>
        <begin position="455"/>
        <end position="470"/>
    </location>
</feature>
<reference evidence="8 9" key="1">
    <citation type="journal article" date="2013" name="BMC Genomics">
        <title>The genome and transcriptome of the pine saprophyte Ophiostoma piceae, and a comparison with the bark beetle-associated pine pathogen Grosmannia clavigera.</title>
        <authorList>
            <person name="Haridas S."/>
            <person name="Wang Y."/>
            <person name="Lim L."/>
            <person name="Massoumi Alamouti S."/>
            <person name="Jackman S."/>
            <person name="Docking R."/>
            <person name="Robertson G."/>
            <person name="Birol I."/>
            <person name="Bohlmann J."/>
            <person name="Breuil C."/>
        </authorList>
    </citation>
    <scope>NUCLEOTIDE SEQUENCE [LARGE SCALE GENOMIC DNA]</scope>
    <source>
        <strain evidence="8 9">UAMH 11346</strain>
    </source>
</reference>
<evidence type="ECO:0000256" key="5">
    <source>
        <dbReference type="ARBA" id="ARBA00022737"/>
    </source>
</evidence>
<proteinExistence type="inferred from homology"/>
<evidence type="ECO:0000313" key="8">
    <source>
        <dbReference type="EMBL" id="EPE07992.1"/>
    </source>
</evidence>
<dbReference type="GO" id="GO:0000932">
    <property type="term" value="C:P-body"/>
    <property type="evidence" value="ECO:0007669"/>
    <property type="project" value="UniProtKB-SubCell"/>
</dbReference>
<feature type="compositionally biased region" description="Low complexity" evidence="6">
    <location>
        <begin position="163"/>
        <end position="178"/>
    </location>
</feature>
<feature type="region of interest" description="Disordered" evidence="6">
    <location>
        <begin position="255"/>
        <end position="345"/>
    </location>
</feature>
<dbReference type="InterPro" id="IPR055393">
    <property type="entry name" value="Beta-prop_EDC4L"/>
</dbReference>
<evidence type="ECO:0000259" key="7">
    <source>
        <dbReference type="Pfam" id="PF24106"/>
    </source>
</evidence>
<evidence type="ECO:0000256" key="2">
    <source>
        <dbReference type="ARBA" id="ARBA00009639"/>
    </source>
</evidence>
<protein>
    <recommendedName>
        <fullName evidence="7">EDC4-like protein pdc1 beta-propeller domain-containing protein</fullName>
    </recommendedName>
</protein>
<evidence type="ECO:0000256" key="6">
    <source>
        <dbReference type="SAM" id="MobiDB-lite"/>
    </source>
</evidence>
<feature type="region of interest" description="Disordered" evidence="6">
    <location>
        <begin position="1"/>
        <end position="226"/>
    </location>
</feature>
<evidence type="ECO:0000313" key="9">
    <source>
        <dbReference type="Proteomes" id="UP000016923"/>
    </source>
</evidence>
<feature type="domain" description="EDC4-like protein pdc1 beta-propeller" evidence="7">
    <location>
        <begin position="679"/>
        <end position="1031"/>
    </location>
</feature>
<keyword evidence="4" id="KW-0853">WD repeat</keyword>
<dbReference type="Pfam" id="PF24106">
    <property type="entry name" value="Beta-prop_EDC4L"/>
    <property type="match status" value="1"/>
</dbReference>
<keyword evidence="5" id="KW-0677">Repeat</keyword>
<feature type="region of interest" description="Disordered" evidence="6">
    <location>
        <begin position="1141"/>
        <end position="1241"/>
    </location>
</feature>
<dbReference type="InterPro" id="IPR045152">
    <property type="entry name" value="EDC4-like"/>
</dbReference>
<dbReference type="InterPro" id="IPR015943">
    <property type="entry name" value="WD40/YVTN_repeat-like_dom_sf"/>
</dbReference>
<dbReference type="OrthoDB" id="21128at2759"/>
<dbReference type="PANTHER" id="PTHR15598:SF5">
    <property type="entry name" value="ENHANCER OF MRNA-DECAPPING PROTEIN 4"/>
    <property type="match status" value="1"/>
</dbReference>
<feature type="region of interest" description="Disordered" evidence="6">
    <location>
        <begin position="524"/>
        <end position="559"/>
    </location>
</feature>
<evidence type="ECO:0000256" key="1">
    <source>
        <dbReference type="ARBA" id="ARBA00004201"/>
    </source>
</evidence>
<dbReference type="EMBL" id="KE148149">
    <property type="protein sequence ID" value="EPE07992.1"/>
    <property type="molecule type" value="Genomic_DNA"/>
</dbReference>
<dbReference type="Gene3D" id="2.130.10.10">
    <property type="entry name" value="YVTN repeat-like/Quinoprotein amine dehydrogenase"/>
    <property type="match status" value="1"/>
</dbReference>
<dbReference type="GO" id="GO:0031087">
    <property type="term" value="P:deadenylation-independent decapping of nuclear-transcribed mRNA"/>
    <property type="evidence" value="ECO:0007669"/>
    <property type="project" value="InterPro"/>
</dbReference>
<dbReference type="HOGENOM" id="CLU_003635_0_0_1"/>
<feature type="compositionally biased region" description="Polar residues" evidence="6">
    <location>
        <begin position="1649"/>
        <end position="1662"/>
    </location>
</feature>
<evidence type="ECO:0000256" key="3">
    <source>
        <dbReference type="ARBA" id="ARBA00022490"/>
    </source>
</evidence>
<organism evidence="8 9">
    <name type="scientific">Ophiostoma piceae (strain UAMH 11346)</name>
    <name type="common">Sap stain fungus</name>
    <dbReference type="NCBI Taxonomy" id="1262450"/>
    <lineage>
        <taxon>Eukaryota</taxon>
        <taxon>Fungi</taxon>
        <taxon>Dikarya</taxon>
        <taxon>Ascomycota</taxon>
        <taxon>Pezizomycotina</taxon>
        <taxon>Sordariomycetes</taxon>
        <taxon>Sordariomycetidae</taxon>
        <taxon>Ophiostomatales</taxon>
        <taxon>Ophiostomataceae</taxon>
        <taxon>Ophiostoma</taxon>
    </lineage>
</organism>
<keyword evidence="3" id="KW-0963">Cytoplasm</keyword>
<dbReference type="STRING" id="1262450.S3C5B9"/>
<keyword evidence="9" id="KW-1185">Reference proteome</keyword>
<name>S3C5B9_OPHP1</name>
<gene>
    <name evidence="8" type="ORF">F503_00775</name>
</gene>
<feature type="compositionally biased region" description="Basic and acidic residues" evidence="6">
    <location>
        <begin position="7"/>
        <end position="16"/>
    </location>
</feature>
<feature type="region of interest" description="Disordered" evidence="6">
    <location>
        <begin position="406"/>
        <end position="492"/>
    </location>
</feature>
<dbReference type="SUPFAM" id="SSF50978">
    <property type="entry name" value="WD40 repeat-like"/>
    <property type="match status" value="1"/>
</dbReference>
<dbReference type="Proteomes" id="UP000016923">
    <property type="component" value="Unassembled WGS sequence"/>
</dbReference>
<comment type="subcellular location">
    <subcellularLocation>
        <location evidence="1">Cytoplasm</location>
        <location evidence="1">P-body</location>
    </subcellularLocation>
</comment>
<dbReference type="VEuPathDB" id="FungiDB:F503_00775"/>
<accession>S3C5B9</accession>
<dbReference type="OMA" id="YVNPFDQ"/>
<feature type="region of interest" description="Disordered" evidence="6">
    <location>
        <begin position="1646"/>
        <end position="1676"/>
    </location>
</feature>
<feature type="compositionally biased region" description="Basic and acidic residues" evidence="6">
    <location>
        <begin position="529"/>
        <end position="542"/>
    </location>
</feature>
<dbReference type="PANTHER" id="PTHR15598">
    <property type="entry name" value="ENHANCER OF MRNA-DECAPPING PROTEIN 4"/>
    <property type="match status" value="1"/>
</dbReference>
<dbReference type="InterPro" id="IPR036322">
    <property type="entry name" value="WD40_repeat_dom_sf"/>
</dbReference>